<feature type="domain" description="HTH araC/xylS-type" evidence="4">
    <location>
        <begin position="245"/>
        <end position="343"/>
    </location>
</feature>
<proteinExistence type="predicted"/>
<keyword evidence="3" id="KW-0804">Transcription</keyword>
<gene>
    <name evidence="5" type="ORF">KCG44_09270</name>
</gene>
<dbReference type="PANTHER" id="PTHR47893:SF1">
    <property type="entry name" value="REGULATORY PROTEIN PCHR"/>
    <property type="match status" value="1"/>
</dbReference>
<protein>
    <submittedName>
        <fullName evidence="5">Helix-turn-helix transcriptional regulator</fullName>
    </submittedName>
</protein>
<name>A0ABS6SF55_9SPHN</name>
<comment type="caution">
    <text evidence="5">The sequence shown here is derived from an EMBL/GenBank/DDBJ whole genome shotgun (WGS) entry which is preliminary data.</text>
</comment>
<dbReference type="EMBL" id="JAGSPA010000003">
    <property type="protein sequence ID" value="MBV7256971.1"/>
    <property type="molecule type" value="Genomic_DNA"/>
</dbReference>
<dbReference type="SMART" id="SM00342">
    <property type="entry name" value="HTH_ARAC"/>
    <property type="match status" value="1"/>
</dbReference>
<dbReference type="PROSITE" id="PS00041">
    <property type="entry name" value="HTH_ARAC_FAMILY_1"/>
    <property type="match status" value="1"/>
</dbReference>
<dbReference type="RefSeq" id="WP_218445814.1">
    <property type="nucleotide sequence ID" value="NZ_JAGSPA010000003.1"/>
</dbReference>
<evidence type="ECO:0000313" key="6">
    <source>
        <dbReference type="Proteomes" id="UP000722336"/>
    </source>
</evidence>
<evidence type="ECO:0000256" key="1">
    <source>
        <dbReference type="ARBA" id="ARBA00023015"/>
    </source>
</evidence>
<dbReference type="PROSITE" id="PS01124">
    <property type="entry name" value="HTH_ARAC_FAMILY_2"/>
    <property type="match status" value="1"/>
</dbReference>
<dbReference type="Pfam" id="PF12833">
    <property type="entry name" value="HTH_18"/>
    <property type="match status" value="1"/>
</dbReference>
<accession>A0ABS6SF55</accession>
<organism evidence="5 6">
    <name type="scientific">Pacificimonas pallii</name>
    <dbReference type="NCBI Taxonomy" id="2827236"/>
    <lineage>
        <taxon>Bacteria</taxon>
        <taxon>Pseudomonadati</taxon>
        <taxon>Pseudomonadota</taxon>
        <taxon>Alphaproteobacteria</taxon>
        <taxon>Sphingomonadales</taxon>
        <taxon>Sphingosinicellaceae</taxon>
        <taxon>Pacificimonas</taxon>
    </lineage>
</organism>
<dbReference type="InterPro" id="IPR053142">
    <property type="entry name" value="PchR_regulatory_protein"/>
</dbReference>
<dbReference type="Proteomes" id="UP000722336">
    <property type="component" value="Unassembled WGS sequence"/>
</dbReference>
<keyword evidence="6" id="KW-1185">Reference proteome</keyword>
<keyword evidence="1" id="KW-0805">Transcription regulation</keyword>
<keyword evidence="2" id="KW-0238">DNA-binding</keyword>
<dbReference type="InterPro" id="IPR018060">
    <property type="entry name" value="HTH_AraC"/>
</dbReference>
<evidence type="ECO:0000259" key="4">
    <source>
        <dbReference type="PROSITE" id="PS01124"/>
    </source>
</evidence>
<reference evidence="5 6" key="1">
    <citation type="submission" date="2021-04" db="EMBL/GenBank/DDBJ databases">
        <authorList>
            <person name="Pira H."/>
            <person name="Risdian C."/>
            <person name="Wink J."/>
        </authorList>
    </citation>
    <scope>NUCLEOTIDE SEQUENCE [LARGE SCALE GENOMIC DNA]</scope>
    <source>
        <strain evidence="5 6">WHA3</strain>
    </source>
</reference>
<evidence type="ECO:0000256" key="2">
    <source>
        <dbReference type="ARBA" id="ARBA00023125"/>
    </source>
</evidence>
<sequence>MTEIFDMARMQTVYGAFNAALGRRESPVSPVHVVSDPNANGMLLMNSIGRKAKTADRGYWEVLRADDDLLICAANDYYDECFHYDVQTGMDVLSIRFIYAGELGIRAPGEPDDVCFSARTASVLSVTEEMPYELLIRERRQLLSVTLHLSEQRLWEEVGFDLDQGAALLNALQSGGIQGVVPMTAGMNNGVLDILSNRFSGGLRGRYMMTKAQELLCLLVDSAQRTAGLGFEPAALTGHDRERVRQARSILLDNFIEPPSADSLARQVGLNRTTLRRGFKEQFGQTIAHFCHQRRMHLARQLLADPIWNVAAVAEEVGYSQPTNFTAAFRRYFGALPKDFRRH</sequence>
<evidence type="ECO:0000313" key="5">
    <source>
        <dbReference type="EMBL" id="MBV7256971.1"/>
    </source>
</evidence>
<dbReference type="InterPro" id="IPR018062">
    <property type="entry name" value="HTH_AraC-typ_CS"/>
</dbReference>
<dbReference type="PANTHER" id="PTHR47893">
    <property type="entry name" value="REGULATORY PROTEIN PCHR"/>
    <property type="match status" value="1"/>
</dbReference>
<evidence type="ECO:0000256" key="3">
    <source>
        <dbReference type="ARBA" id="ARBA00023163"/>
    </source>
</evidence>